<feature type="region of interest" description="Disordered" evidence="5">
    <location>
        <begin position="27"/>
        <end position="54"/>
    </location>
</feature>
<dbReference type="EMBL" id="WVTA01000003">
    <property type="protein sequence ID" value="KAK3215221.1"/>
    <property type="molecule type" value="Genomic_DNA"/>
</dbReference>
<dbReference type="GO" id="GO:0000932">
    <property type="term" value="C:P-body"/>
    <property type="evidence" value="ECO:0007669"/>
    <property type="project" value="TreeGrafter"/>
</dbReference>
<proteinExistence type="inferred from homology"/>
<organism evidence="7 8">
    <name type="scientific">Pseudopithomyces chartarum</name>
    <dbReference type="NCBI Taxonomy" id="1892770"/>
    <lineage>
        <taxon>Eukaryota</taxon>
        <taxon>Fungi</taxon>
        <taxon>Dikarya</taxon>
        <taxon>Ascomycota</taxon>
        <taxon>Pezizomycotina</taxon>
        <taxon>Dothideomycetes</taxon>
        <taxon>Pleosporomycetidae</taxon>
        <taxon>Pleosporales</taxon>
        <taxon>Massarineae</taxon>
        <taxon>Didymosphaeriaceae</taxon>
        <taxon>Pseudopithomyces</taxon>
    </lineage>
</organism>
<protein>
    <recommendedName>
        <fullName evidence="6">Sm domain-containing protein</fullName>
    </recommendedName>
</protein>
<evidence type="ECO:0000313" key="7">
    <source>
        <dbReference type="EMBL" id="KAK3215221.1"/>
    </source>
</evidence>
<dbReference type="InterPro" id="IPR044642">
    <property type="entry name" value="PTHR15588"/>
</dbReference>
<dbReference type="PROSITE" id="PS52002">
    <property type="entry name" value="SM"/>
    <property type="match status" value="1"/>
</dbReference>
<keyword evidence="2" id="KW-0507">mRNA processing</keyword>
<dbReference type="GO" id="GO:0000290">
    <property type="term" value="P:deadenylation-dependent decapping of nuclear-transcribed mRNA"/>
    <property type="evidence" value="ECO:0007669"/>
    <property type="project" value="TreeGrafter"/>
</dbReference>
<dbReference type="GO" id="GO:0003729">
    <property type="term" value="F:mRNA binding"/>
    <property type="evidence" value="ECO:0007669"/>
    <property type="project" value="TreeGrafter"/>
</dbReference>
<dbReference type="SUPFAM" id="SSF50182">
    <property type="entry name" value="Sm-like ribonucleoproteins"/>
    <property type="match status" value="1"/>
</dbReference>
<accession>A0AAN6M6K5</accession>
<comment type="caution">
    <text evidence="7">The sequence shown here is derived from an EMBL/GenBank/DDBJ whole genome shotgun (WGS) entry which is preliminary data.</text>
</comment>
<dbReference type="PANTHER" id="PTHR15588">
    <property type="entry name" value="LSM1"/>
    <property type="match status" value="1"/>
</dbReference>
<dbReference type="GO" id="GO:1990726">
    <property type="term" value="C:Lsm1-7-Pat1 complex"/>
    <property type="evidence" value="ECO:0007669"/>
    <property type="project" value="TreeGrafter"/>
</dbReference>
<evidence type="ECO:0000256" key="3">
    <source>
        <dbReference type="ARBA" id="ARBA00022884"/>
    </source>
</evidence>
<keyword evidence="3" id="KW-0694">RNA-binding</keyword>
<dbReference type="PANTHER" id="PTHR15588:SF8">
    <property type="entry name" value="U6 SNRNA-ASSOCIATED SM-LIKE PROTEIN LSM1"/>
    <property type="match status" value="1"/>
</dbReference>
<comment type="similarity">
    <text evidence="1">Belongs to the snRNP Sm proteins family.</text>
</comment>
<sequence length="250" mass="27041">MSYNSNIPHSGPAGAQSNTPISFNQMLQRSQQEQMHQEAPVEAPGHPPQAIGEPNSVTFCRISKYSRATGYGGVYNATPPPQQLPPNALGGGRAPSTQPVLPIDLPPQAFLTSSMLLDMVDKKVDVLLRDEKEYIGILRSYDQFANLVLTECSERIAARNPEASADSPAPKWLICDVKLPGLMTIRGENVTICATVDLDREDEPKGAKFAPEEQVRELAEAQKNQRKAVDGRKAKAFKAAGIEAGFGMAA</sequence>
<evidence type="ECO:0000313" key="8">
    <source>
        <dbReference type="Proteomes" id="UP001280581"/>
    </source>
</evidence>
<dbReference type="SMART" id="SM00651">
    <property type="entry name" value="Sm"/>
    <property type="match status" value="1"/>
</dbReference>
<feature type="region of interest" description="Disordered" evidence="5">
    <location>
        <begin position="1"/>
        <end position="20"/>
    </location>
</feature>
<evidence type="ECO:0000259" key="6">
    <source>
        <dbReference type="PROSITE" id="PS52002"/>
    </source>
</evidence>
<name>A0AAN6M6K5_9PLEO</name>
<dbReference type="AlphaFoldDB" id="A0AAN6M6K5"/>
<feature type="domain" description="Sm" evidence="6">
    <location>
        <begin position="111"/>
        <end position="199"/>
    </location>
</feature>
<dbReference type="GO" id="GO:0006397">
    <property type="term" value="P:mRNA processing"/>
    <property type="evidence" value="ECO:0007669"/>
    <property type="project" value="UniProtKB-KW"/>
</dbReference>
<keyword evidence="8" id="KW-1185">Reference proteome</keyword>
<keyword evidence="4" id="KW-0687">Ribonucleoprotein</keyword>
<reference evidence="7 8" key="1">
    <citation type="submission" date="2021-02" db="EMBL/GenBank/DDBJ databases">
        <title>Genome assembly of Pseudopithomyces chartarum.</title>
        <authorList>
            <person name="Jauregui R."/>
            <person name="Singh J."/>
            <person name="Voisey C."/>
        </authorList>
    </citation>
    <scope>NUCLEOTIDE SEQUENCE [LARGE SCALE GENOMIC DNA]</scope>
    <source>
        <strain evidence="7 8">AGR01</strain>
    </source>
</reference>
<dbReference type="Pfam" id="PF01423">
    <property type="entry name" value="LSM"/>
    <property type="match status" value="1"/>
</dbReference>
<gene>
    <name evidence="7" type="ORF">GRF29_19g2596755</name>
</gene>
<feature type="region of interest" description="Disordered" evidence="5">
    <location>
        <begin position="76"/>
        <end position="95"/>
    </location>
</feature>
<evidence type="ECO:0000256" key="4">
    <source>
        <dbReference type="ARBA" id="ARBA00023274"/>
    </source>
</evidence>
<dbReference type="InterPro" id="IPR047575">
    <property type="entry name" value="Sm"/>
</dbReference>
<evidence type="ECO:0000256" key="1">
    <source>
        <dbReference type="ARBA" id="ARBA00006850"/>
    </source>
</evidence>
<dbReference type="InterPro" id="IPR001163">
    <property type="entry name" value="Sm_dom_euk/arc"/>
</dbReference>
<evidence type="ECO:0000256" key="5">
    <source>
        <dbReference type="SAM" id="MobiDB-lite"/>
    </source>
</evidence>
<dbReference type="Gene3D" id="2.30.30.100">
    <property type="match status" value="1"/>
</dbReference>
<dbReference type="GO" id="GO:1990904">
    <property type="term" value="C:ribonucleoprotein complex"/>
    <property type="evidence" value="ECO:0007669"/>
    <property type="project" value="UniProtKB-KW"/>
</dbReference>
<evidence type="ECO:0000256" key="2">
    <source>
        <dbReference type="ARBA" id="ARBA00022664"/>
    </source>
</evidence>
<dbReference type="InterPro" id="IPR010920">
    <property type="entry name" value="LSM_dom_sf"/>
</dbReference>
<dbReference type="Proteomes" id="UP001280581">
    <property type="component" value="Unassembled WGS sequence"/>
</dbReference>